<dbReference type="InterPro" id="IPR000209">
    <property type="entry name" value="Peptidase_S8/S53_dom"/>
</dbReference>
<dbReference type="InterPro" id="IPR023828">
    <property type="entry name" value="Peptidase_S8_Ser-AS"/>
</dbReference>
<evidence type="ECO:0000256" key="2">
    <source>
        <dbReference type="ARBA" id="ARBA00022801"/>
    </source>
</evidence>
<dbReference type="Gene3D" id="3.40.50.200">
    <property type="entry name" value="Peptidase S8/S53 domain"/>
    <property type="match status" value="1"/>
</dbReference>
<evidence type="ECO:0000259" key="7">
    <source>
        <dbReference type="Pfam" id="PF20009"/>
    </source>
</evidence>
<evidence type="ECO:0000259" key="5">
    <source>
        <dbReference type="Pfam" id="PF00082"/>
    </source>
</evidence>
<evidence type="ECO:0000256" key="1">
    <source>
        <dbReference type="ARBA" id="ARBA00022670"/>
    </source>
</evidence>
<feature type="domain" description="GEVED" evidence="7">
    <location>
        <begin position="471"/>
        <end position="547"/>
    </location>
</feature>
<keyword evidence="1" id="KW-0645">Protease</keyword>
<dbReference type="Gene3D" id="2.60.40.10">
    <property type="entry name" value="Immunoglobulins"/>
    <property type="match status" value="1"/>
</dbReference>
<name>A0A9D7XJD6_9BACT</name>
<organism evidence="8 9">
    <name type="scientific">Candidatus Defluviibacterium haderslevense</name>
    <dbReference type="NCBI Taxonomy" id="2981993"/>
    <lineage>
        <taxon>Bacteria</taxon>
        <taxon>Pseudomonadati</taxon>
        <taxon>Bacteroidota</taxon>
        <taxon>Saprospiria</taxon>
        <taxon>Saprospirales</taxon>
        <taxon>Saprospiraceae</taxon>
        <taxon>Candidatus Defluviibacterium</taxon>
    </lineage>
</organism>
<evidence type="ECO:0000256" key="3">
    <source>
        <dbReference type="ARBA" id="ARBA00022825"/>
    </source>
</evidence>
<evidence type="ECO:0000259" key="6">
    <source>
        <dbReference type="Pfam" id="PF18962"/>
    </source>
</evidence>
<sequence>MASQINVCRRRGDEANAIESYQYPWIARKAYNESKGKAGAFVVATNASWGSNYGRPEDAPIWCAIYDSLGSVGILNAAATANLDIDVDVLGDLPTTCESDYLVGVTNLNWFDIKDSRSAFGNISIDLGAYGENVFTTAPNNAYKAFAGTSAAAPQVAGAIGLLYSLPCNNLGQFRFTNPNQAALQVKSLLLNNVKPLASLKNKTVSGGALNLFNSLMGIQPFRAEEDINSIKFSLAQLASQYPVIIQYRVLGNMNWIELRMNSGLEYLIQGLESCTEYEFRIKGSCDRLKEAFSNPIKIRTKGCCLAPNKITLVESLSNEASFTMQLDPSIQKIGYLIRPKYSNKWDTIYIQTIVTPRIRIRGLQSCNQYDIQFFSICNDQITEYFKLLNVTTSGCEQCSSVDYCTRNRPNAEFEWLDHIAIDQQSFLNGNNSGYGNFIGTPFRWQLDKNIQHSIMITPGYLEDSSLVHMVAWIDFNQNGIFESSENILKPGLKSKKEELCIFTIPSNATLGITRMRIMVKYAENNIEAPTPCFQSLEFGEYEEYCVDISEDECLPILSATIKKISNNEVMFEVDRGQSINELSYQYHRLYDPIWFFGTTKTAFIQLMNLDSCTEYELRIQTTCHLFNQKPLITQFKTTGAHCIVNTSDYVNTDIKVFPNPCFDFFIIQSLKPIHIQQLQVFSLSGTEIPIQYHGLNTTDIRCDFISQEVSGIYFMKLTLKGGQQIIKKLIVN</sequence>
<dbReference type="SUPFAM" id="SSF52743">
    <property type="entry name" value="Subtilisin-like"/>
    <property type="match status" value="1"/>
</dbReference>
<reference evidence="8 9" key="1">
    <citation type="submission" date="2020-10" db="EMBL/GenBank/DDBJ databases">
        <title>Connecting structure to function with the recovery of over 1000 high-quality activated sludge metagenome-assembled genomes encoding full-length rRNA genes using long-read sequencing.</title>
        <authorList>
            <person name="Singleton C.M."/>
            <person name="Petriglieri F."/>
            <person name="Kristensen J.M."/>
            <person name="Kirkegaard R.H."/>
            <person name="Michaelsen T.Y."/>
            <person name="Andersen M.H."/>
            <person name="Karst S.M."/>
            <person name="Dueholm M.S."/>
            <person name="Nielsen P.H."/>
            <person name="Albertsen M."/>
        </authorList>
    </citation>
    <scope>NUCLEOTIDE SEQUENCE [LARGE SCALE GENOMIC DNA]</scope>
    <source>
        <strain evidence="8">Ribe_18-Q3-R11-54_BAT3C.373</strain>
    </source>
</reference>
<feature type="domain" description="Secretion system C-terminal sorting" evidence="6">
    <location>
        <begin position="657"/>
        <end position="732"/>
    </location>
</feature>
<dbReference type="InterPro" id="IPR045474">
    <property type="entry name" value="GEVED"/>
</dbReference>
<dbReference type="Proteomes" id="UP000808349">
    <property type="component" value="Unassembled WGS sequence"/>
</dbReference>
<keyword evidence="2" id="KW-0378">Hydrolase</keyword>
<dbReference type="Pfam" id="PF20009">
    <property type="entry name" value="GEVED"/>
    <property type="match status" value="1"/>
</dbReference>
<dbReference type="InterPro" id="IPR026444">
    <property type="entry name" value="Secre_tail"/>
</dbReference>
<proteinExistence type="inferred from homology"/>
<dbReference type="GO" id="GO:0004252">
    <property type="term" value="F:serine-type endopeptidase activity"/>
    <property type="evidence" value="ECO:0007669"/>
    <property type="project" value="InterPro"/>
</dbReference>
<feature type="domain" description="Peptidase S8/S53" evidence="5">
    <location>
        <begin position="119"/>
        <end position="195"/>
    </location>
</feature>
<dbReference type="InterPro" id="IPR036116">
    <property type="entry name" value="FN3_sf"/>
</dbReference>
<comment type="caution">
    <text evidence="8">The sequence shown here is derived from an EMBL/GenBank/DDBJ whole genome shotgun (WGS) entry which is preliminary data.</text>
</comment>
<comment type="caution">
    <text evidence="4">Lacks conserved residue(s) required for the propagation of feature annotation.</text>
</comment>
<dbReference type="AlphaFoldDB" id="A0A9D7XJD6"/>
<dbReference type="CDD" id="cd00063">
    <property type="entry name" value="FN3"/>
    <property type="match status" value="1"/>
</dbReference>
<dbReference type="InterPro" id="IPR036852">
    <property type="entry name" value="Peptidase_S8/S53_dom_sf"/>
</dbReference>
<dbReference type="PROSITE" id="PS00138">
    <property type="entry name" value="SUBTILASE_SER"/>
    <property type="match status" value="1"/>
</dbReference>
<evidence type="ECO:0000313" key="8">
    <source>
        <dbReference type="EMBL" id="MBK9719578.1"/>
    </source>
</evidence>
<keyword evidence="3" id="KW-0720">Serine protease</keyword>
<dbReference type="EMBL" id="JADKFW010000021">
    <property type="protein sequence ID" value="MBK9719578.1"/>
    <property type="molecule type" value="Genomic_DNA"/>
</dbReference>
<gene>
    <name evidence="8" type="ORF">IPO85_19085</name>
</gene>
<evidence type="ECO:0000256" key="4">
    <source>
        <dbReference type="PROSITE-ProRule" id="PRU01240"/>
    </source>
</evidence>
<dbReference type="NCBIfam" id="TIGR04183">
    <property type="entry name" value="Por_Secre_tail"/>
    <property type="match status" value="1"/>
</dbReference>
<dbReference type="SUPFAM" id="SSF49265">
    <property type="entry name" value="Fibronectin type III"/>
    <property type="match status" value="1"/>
</dbReference>
<dbReference type="PROSITE" id="PS51892">
    <property type="entry name" value="SUBTILASE"/>
    <property type="match status" value="1"/>
</dbReference>
<dbReference type="Pfam" id="PF00082">
    <property type="entry name" value="Peptidase_S8"/>
    <property type="match status" value="1"/>
</dbReference>
<evidence type="ECO:0000313" key="9">
    <source>
        <dbReference type="Proteomes" id="UP000808349"/>
    </source>
</evidence>
<comment type="similarity">
    <text evidence="4">Belongs to the peptidase S8 family.</text>
</comment>
<dbReference type="GO" id="GO:0006508">
    <property type="term" value="P:proteolysis"/>
    <property type="evidence" value="ECO:0007669"/>
    <property type="project" value="UniProtKB-KW"/>
</dbReference>
<dbReference type="Pfam" id="PF18962">
    <property type="entry name" value="Por_Secre_tail"/>
    <property type="match status" value="1"/>
</dbReference>
<dbReference type="InterPro" id="IPR003961">
    <property type="entry name" value="FN3_dom"/>
</dbReference>
<accession>A0A9D7XJD6</accession>
<dbReference type="InterPro" id="IPR013783">
    <property type="entry name" value="Ig-like_fold"/>
</dbReference>
<protein>
    <submittedName>
        <fullName evidence="8">T9SS type A sorting domain-containing protein</fullName>
    </submittedName>
</protein>